<dbReference type="Gene3D" id="3.30.750.24">
    <property type="entry name" value="STAS domain"/>
    <property type="match status" value="1"/>
</dbReference>
<dbReference type="EMBL" id="CP139487">
    <property type="protein sequence ID" value="WPU65076.1"/>
    <property type="molecule type" value="Genomic_DNA"/>
</dbReference>
<sequence length="277" mass="30308">MPTAIKSFQIVTGTEYVTIRLNGICDPNNLRPFLDEMKPYLEQAVPFIVVNCEHLLDISSEWIRQLIKIQVVLKQFDKAMRFILVNSKVMSLFKNEGVDSAFKFCRTLKDALVDFGLVKDKTLDTNFVNPFLTAALHVLKVQASVEAQAGKIYIKKATDTLLGDVSGVIGIVSDAFEGSVVISFPEQTFLSVMSGMLGETYTVVNKEILDGAGEITNMIFGQAKIVLNEQGYGIKSALPSVINGKNHSVSGLTKGPIVVVPFTSSAGEFFVEICLSK</sequence>
<keyword evidence="4" id="KW-1185">Reference proteome</keyword>
<dbReference type="GO" id="GO:0006935">
    <property type="term" value="P:chemotaxis"/>
    <property type="evidence" value="ECO:0007669"/>
    <property type="project" value="UniProtKB-KW"/>
</dbReference>
<evidence type="ECO:0000313" key="3">
    <source>
        <dbReference type="EMBL" id="WPU65076.1"/>
    </source>
</evidence>
<organism evidence="3 4">
    <name type="scientific">Peredibacter starrii</name>
    <dbReference type="NCBI Taxonomy" id="28202"/>
    <lineage>
        <taxon>Bacteria</taxon>
        <taxon>Pseudomonadati</taxon>
        <taxon>Bdellovibrionota</taxon>
        <taxon>Bacteriovoracia</taxon>
        <taxon>Bacteriovoracales</taxon>
        <taxon>Bacteriovoracaceae</taxon>
        <taxon>Peredibacter</taxon>
    </lineage>
</organism>
<feature type="domain" description="Chemotaxis phosphatase CheX-like" evidence="2">
    <location>
        <begin position="165"/>
        <end position="263"/>
    </location>
</feature>
<dbReference type="Pfam" id="PF13690">
    <property type="entry name" value="CheX"/>
    <property type="match status" value="1"/>
</dbReference>
<dbReference type="Proteomes" id="UP001324634">
    <property type="component" value="Chromosome"/>
</dbReference>
<dbReference type="Gene3D" id="3.40.1550.10">
    <property type="entry name" value="CheC-like"/>
    <property type="match status" value="1"/>
</dbReference>
<dbReference type="SUPFAM" id="SSF52091">
    <property type="entry name" value="SpoIIaa-like"/>
    <property type="match status" value="1"/>
</dbReference>
<dbReference type="InterPro" id="IPR028051">
    <property type="entry name" value="CheX-like_dom"/>
</dbReference>
<accession>A0AAX4HP45</accession>
<dbReference type="InterPro" id="IPR036513">
    <property type="entry name" value="STAS_dom_sf"/>
</dbReference>
<evidence type="ECO:0000256" key="1">
    <source>
        <dbReference type="ARBA" id="ARBA00022500"/>
    </source>
</evidence>
<dbReference type="AlphaFoldDB" id="A0AAX4HP45"/>
<gene>
    <name evidence="3" type="ORF">SOO65_20475</name>
</gene>
<dbReference type="PANTHER" id="PTHR39452">
    <property type="entry name" value="CHEY-P PHOSPHATASE CHEX"/>
    <property type="match status" value="1"/>
</dbReference>
<name>A0AAX4HP45_9BACT</name>
<dbReference type="CDD" id="cd17906">
    <property type="entry name" value="CheX"/>
    <property type="match status" value="1"/>
</dbReference>
<evidence type="ECO:0000313" key="4">
    <source>
        <dbReference type="Proteomes" id="UP001324634"/>
    </source>
</evidence>
<dbReference type="KEGG" id="psti:SOO65_20475"/>
<reference evidence="3 4" key="1">
    <citation type="submission" date="2023-11" db="EMBL/GenBank/DDBJ databases">
        <title>Peredibacter starrii A3.12.</title>
        <authorList>
            <person name="Mitchell R.J."/>
        </authorList>
    </citation>
    <scope>NUCLEOTIDE SEQUENCE [LARGE SCALE GENOMIC DNA]</scope>
    <source>
        <strain evidence="3 4">A3.12</strain>
    </source>
</reference>
<evidence type="ECO:0000259" key="2">
    <source>
        <dbReference type="Pfam" id="PF13690"/>
    </source>
</evidence>
<dbReference type="RefSeq" id="WP_321395086.1">
    <property type="nucleotide sequence ID" value="NZ_CP139487.1"/>
</dbReference>
<dbReference type="InterPro" id="IPR028976">
    <property type="entry name" value="CheC-like_sf"/>
</dbReference>
<dbReference type="PANTHER" id="PTHR39452:SF1">
    <property type="entry name" value="CHEY-P PHOSPHATASE CHEX"/>
    <property type="match status" value="1"/>
</dbReference>
<protein>
    <submittedName>
        <fullName evidence="3">Chemotaxis protein CheX</fullName>
    </submittedName>
</protein>
<keyword evidence="1" id="KW-0145">Chemotaxis</keyword>
<dbReference type="InterPro" id="IPR038756">
    <property type="entry name" value="CheX-like"/>
</dbReference>
<dbReference type="SUPFAM" id="SSF103039">
    <property type="entry name" value="CheC-like"/>
    <property type="match status" value="1"/>
</dbReference>
<proteinExistence type="predicted"/>